<evidence type="ECO:0000313" key="2">
    <source>
        <dbReference type="EMBL" id="QHT17048.1"/>
    </source>
</evidence>
<feature type="region of interest" description="Disordered" evidence="1">
    <location>
        <begin position="318"/>
        <end position="372"/>
    </location>
</feature>
<evidence type="ECO:0000256" key="1">
    <source>
        <dbReference type="SAM" id="MobiDB-lite"/>
    </source>
</evidence>
<proteinExistence type="predicted"/>
<organism evidence="2">
    <name type="scientific">viral metagenome</name>
    <dbReference type="NCBI Taxonomy" id="1070528"/>
    <lineage>
        <taxon>unclassified sequences</taxon>
        <taxon>metagenomes</taxon>
        <taxon>organismal metagenomes</taxon>
    </lineage>
</organism>
<dbReference type="EMBL" id="MN739631">
    <property type="protein sequence ID" value="QHT17048.1"/>
    <property type="molecule type" value="Genomic_DNA"/>
</dbReference>
<sequence>MSDIEVNTQESIDTTISENGKLNENNEFIPREMNPDLLLDLENEITASVQTSVRTSVNVSNINSLEQNSYQEDDEEEMSGKKRASELTVEETKMGEAGKRQTLTSISEVNPGEEITGEVFYPEGQEQFVMSYDAVYNSIVNDLFTNERINTIVNTSTEITNVITKSLIFLTRPATILSAAAVAAAGVFNINSDANSYINLLTAVLTYGLEQFLSYATFNIDSVLEYVKLLDYKFILNNIKKTIQKRQIESLVEQQKISRNINQQLTESKVKLIDILKQRVEELTTANETDEKIIQLNNVIEKLINKEVPTVEDIQKALGTNEKSPAAGGGSDQSGGKRKTHKKSSKSKKHQKKHHKKYHKKTAHKKRGSRRK</sequence>
<feature type="compositionally biased region" description="Basic and acidic residues" evidence="1">
    <location>
        <begin position="78"/>
        <end position="96"/>
    </location>
</feature>
<accession>A0A6C0DJC8</accession>
<protein>
    <submittedName>
        <fullName evidence="2">Uncharacterized protein</fullName>
    </submittedName>
</protein>
<name>A0A6C0DJC8_9ZZZZ</name>
<reference evidence="2" key="1">
    <citation type="journal article" date="2020" name="Nature">
        <title>Giant virus diversity and host interactions through global metagenomics.</title>
        <authorList>
            <person name="Schulz F."/>
            <person name="Roux S."/>
            <person name="Paez-Espino D."/>
            <person name="Jungbluth S."/>
            <person name="Walsh D.A."/>
            <person name="Denef V.J."/>
            <person name="McMahon K.D."/>
            <person name="Konstantinidis K.T."/>
            <person name="Eloe-Fadrosh E.A."/>
            <person name="Kyrpides N.C."/>
            <person name="Woyke T."/>
        </authorList>
    </citation>
    <scope>NUCLEOTIDE SEQUENCE</scope>
    <source>
        <strain evidence="2">GVMAG-M-3300023174-24</strain>
    </source>
</reference>
<feature type="compositionally biased region" description="Basic residues" evidence="1">
    <location>
        <begin position="336"/>
        <end position="372"/>
    </location>
</feature>
<feature type="region of interest" description="Disordered" evidence="1">
    <location>
        <begin position="64"/>
        <end position="96"/>
    </location>
</feature>
<dbReference type="AlphaFoldDB" id="A0A6C0DJC8"/>